<dbReference type="AlphaFoldDB" id="A0A7C1I657"/>
<comment type="caution">
    <text evidence="1">The sequence shown here is derived from an EMBL/GenBank/DDBJ whole genome shotgun (WGS) entry which is preliminary data.</text>
</comment>
<organism evidence="1">
    <name type="scientific">Fervidicoccus fontis</name>
    <dbReference type="NCBI Taxonomy" id="683846"/>
    <lineage>
        <taxon>Archaea</taxon>
        <taxon>Thermoproteota</taxon>
        <taxon>Thermoprotei</taxon>
        <taxon>Fervidicoccales</taxon>
        <taxon>Fervidicoccaceae</taxon>
        <taxon>Fervidicoccus</taxon>
    </lineage>
</organism>
<proteinExistence type="predicted"/>
<reference evidence="1" key="1">
    <citation type="journal article" date="2020" name="mSystems">
        <title>Genome- and Community-Level Interaction Insights into Carbon Utilization and Element Cycling Functions of Hydrothermarchaeota in Hydrothermal Sediment.</title>
        <authorList>
            <person name="Zhou Z."/>
            <person name="Liu Y."/>
            <person name="Xu W."/>
            <person name="Pan J."/>
            <person name="Luo Z.H."/>
            <person name="Li M."/>
        </authorList>
    </citation>
    <scope>NUCLEOTIDE SEQUENCE [LARGE SCALE GENOMIC DNA]</scope>
    <source>
        <strain evidence="1">SpSt-123</strain>
    </source>
</reference>
<protein>
    <submittedName>
        <fullName evidence="1">Uncharacterized protein</fullName>
    </submittedName>
</protein>
<evidence type="ECO:0000313" key="1">
    <source>
        <dbReference type="EMBL" id="HDS11028.1"/>
    </source>
</evidence>
<accession>A0A7C1I657</accession>
<gene>
    <name evidence="1" type="ORF">ENO04_05400</name>
</gene>
<sequence>MNEANLGIVEFYLGDFIDDVILKYNYPLDFEDEYDTLLKFIYKTIVSVVFKGKDPSPEELEKKLKNFRKRHKDKLEVLISYLVSRYINNFEEEVISRIRSKRRGE</sequence>
<dbReference type="EMBL" id="DSDY01000164">
    <property type="protein sequence ID" value="HDS11028.1"/>
    <property type="molecule type" value="Genomic_DNA"/>
</dbReference>
<name>A0A7C1I657_9CREN</name>